<evidence type="ECO:0000313" key="2">
    <source>
        <dbReference type="EMBL" id="CAB4800000.1"/>
    </source>
</evidence>
<dbReference type="InterPro" id="IPR029058">
    <property type="entry name" value="AB_hydrolase_fold"/>
</dbReference>
<dbReference type="InterPro" id="IPR000073">
    <property type="entry name" value="AB_hydrolase_1"/>
</dbReference>
<dbReference type="EMBL" id="CAFAAI010000157">
    <property type="protein sequence ID" value="CAB4800000.1"/>
    <property type="molecule type" value="Genomic_DNA"/>
</dbReference>
<organism evidence="2">
    <name type="scientific">freshwater metagenome</name>
    <dbReference type="NCBI Taxonomy" id="449393"/>
    <lineage>
        <taxon>unclassified sequences</taxon>
        <taxon>metagenomes</taxon>
        <taxon>ecological metagenomes</taxon>
    </lineage>
</organism>
<dbReference type="InterPro" id="IPR050266">
    <property type="entry name" value="AB_hydrolase_sf"/>
</dbReference>
<reference evidence="2" key="1">
    <citation type="submission" date="2020-05" db="EMBL/GenBank/DDBJ databases">
        <authorList>
            <person name="Chiriac C."/>
            <person name="Salcher M."/>
            <person name="Ghai R."/>
            <person name="Kavagutti S V."/>
        </authorList>
    </citation>
    <scope>NUCLEOTIDE SEQUENCE</scope>
</reference>
<dbReference type="SUPFAM" id="SSF53474">
    <property type="entry name" value="alpha/beta-Hydrolases"/>
    <property type="match status" value="1"/>
</dbReference>
<proteinExistence type="predicted"/>
<dbReference type="Gene3D" id="3.40.50.1820">
    <property type="entry name" value="alpha/beta hydrolase"/>
    <property type="match status" value="1"/>
</dbReference>
<feature type="domain" description="AB hydrolase-1" evidence="1">
    <location>
        <begin position="29"/>
        <end position="134"/>
    </location>
</feature>
<dbReference type="PANTHER" id="PTHR43798:SF33">
    <property type="entry name" value="HYDROLASE, PUTATIVE (AFU_ORTHOLOGUE AFUA_2G14860)-RELATED"/>
    <property type="match status" value="1"/>
</dbReference>
<dbReference type="PANTHER" id="PTHR43798">
    <property type="entry name" value="MONOACYLGLYCEROL LIPASE"/>
    <property type="match status" value="1"/>
</dbReference>
<accession>A0A6J6XRT9</accession>
<protein>
    <submittedName>
        <fullName evidence="2">Unannotated protein</fullName>
    </submittedName>
</protein>
<gene>
    <name evidence="2" type="ORF">UFOPK2992_00969</name>
</gene>
<dbReference type="Pfam" id="PF00561">
    <property type="entry name" value="Abhydrolase_1"/>
    <property type="match status" value="1"/>
</dbReference>
<dbReference type="AlphaFoldDB" id="A0A6J6XRT9"/>
<dbReference type="GO" id="GO:0016020">
    <property type="term" value="C:membrane"/>
    <property type="evidence" value="ECO:0007669"/>
    <property type="project" value="TreeGrafter"/>
</dbReference>
<sequence>MTSSEHMVEVAPGVQLRIIAHNMDGTQVPFLLVHGLASNARMWDGVAAVLAAAGHPVVAVDQRGHGRSSKPDGGYDFDTIVADLVALIASLGWARPIVVGQSWGGNVVIEFGATHPHLAGAIAAVDGGFIELGDRFATWDECRAILAPPRLIGTPVATMERWIREGQSSWPETGIVGSMANFEVRDDGTIAPWLTFDRHMMILEALYAHRPSQRYSQLAVPTLLIPADTGDVAWTHDKRAAVDAALALLSDGDVRWFSPAHHDIHAQHPVELAEVLIDLSHKGRAR</sequence>
<evidence type="ECO:0000259" key="1">
    <source>
        <dbReference type="Pfam" id="PF00561"/>
    </source>
</evidence>
<name>A0A6J6XRT9_9ZZZZ</name>